<dbReference type="GO" id="GO:0035514">
    <property type="term" value="F:DNA demethylase activity"/>
    <property type="evidence" value="ECO:0007669"/>
    <property type="project" value="InterPro"/>
</dbReference>
<dbReference type="GO" id="GO:0006281">
    <property type="term" value="P:DNA repair"/>
    <property type="evidence" value="ECO:0007669"/>
    <property type="project" value="InterPro"/>
</dbReference>
<proteinExistence type="predicted"/>
<evidence type="ECO:0000256" key="1">
    <source>
        <dbReference type="SAM" id="MobiDB-lite"/>
    </source>
</evidence>
<dbReference type="GO" id="GO:0141166">
    <property type="term" value="P:chromosomal 5-methylcytosine DNA demethylation pathway"/>
    <property type="evidence" value="ECO:0007669"/>
    <property type="project" value="InterPro"/>
</dbReference>
<dbReference type="Gene3D" id="1.10.340.30">
    <property type="entry name" value="Hypothetical protein, domain 2"/>
    <property type="match status" value="1"/>
</dbReference>
<dbReference type="InterPro" id="IPR044811">
    <property type="entry name" value="DME/ROS1"/>
</dbReference>
<comment type="caution">
    <text evidence="2">The sequence shown here is derived from an EMBL/GenBank/DDBJ whole genome shotgun (WGS) entry which is preliminary data.</text>
</comment>
<sequence>MFEDGVDGVDGVNGEAERGKSSSFYVPEKPANPGQSDPNMVCKNWLESPFDDVIFEETYVQKSFSCWNGNFGSTSQTSVTDDTLSMFSCRDLLALAEASGGFSGETQHSGRVNLCDLNWPPQFVAEPPGLSLQFTPLTPDQMRRGSDIVVPNEDKRMNLAADKDVGGIQESEKGLTEEMNLNTPQKEQKRRKHRPKVVTEGKPRRARKPATPKPPDGSGTGKRKYVRRKGVEKSTETPETPGGDESREIGGVIHPTPKQPDGSSTGKRKYVRKNKVEKSTETPAVDESNETSGVIHPSPGRQSKKTCKRKINFDESEKQNEVTVDKACTMTSEVVEKYQKVHEAESLSPITPSKTELPQARLERSSTKAKCKINFLQETHDKGQIHVADLNETGSSMSVCYKGDEAHSSNWELSSEIDGIQHMHERHLEICHENLETYLSIFTDYDSGWKQCTQSYAVNERKGKAHEMSNDRYMQTYGQNTKRKKTTVRNYVPFNGRVEGGYQPQHTYMESHAADFQLSIPNKKRTKKSSAVPSLYHDSRGYNSNFGYETLYSAIDQLIVRLELLHIDRDTVVQGYHEKNALVVYQQDRSLVPYVKKRKQRPKVDLDEETNRVWMLLLEDINSQGIDGTDEDKAKWWEEERRVFRGRADSFIARMHLVQGDRRFSQWKGSVLDSVVGVFLTQNVSDHLSSSAFMSLAAQYPLKPNTSSEPTEMNTGSEPFHEEELGDHDGIPMMLQEADSCEEKEIINSNEFSKNCVISDNSECEVADLSEKDSAMCKESVINHIEVDEVVSSHNSADTCSMCKPEEQKDKGKATVKSASQNTGQMVNTVSSQESANSNCMVQQGLETTNLSTETSNASEINNIVETSQDLVQKVVDFHLNENGGNQIINHMDEGCSKVEIKKTEKKETKVDWDNLRLQAESEQKRERTPGTMDSMDYEAIRAADVKDVADAIKERGMNNRLAERIKDMLDRVVEDHGSIDLEWLRDVPPDKAKEYLLSFRGLGLKSVECIRLLTLQHLAFPVSVIIER</sequence>
<evidence type="ECO:0000313" key="2">
    <source>
        <dbReference type="EMBL" id="KAK9051523.1"/>
    </source>
</evidence>
<reference evidence="2 3" key="1">
    <citation type="submission" date="2024-04" db="EMBL/GenBank/DDBJ databases">
        <title>The reference genome of an endangered Asteraceae, Deinandra increscens subsp. villosa, native to the Central Coast of California.</title>
        <authorList>
            <person name="Guilliams M."/>
            <person name="Hasenstab-Lehman K."/>
            <person name="Meyer R."/>
            <person name="Mcevoy S."/>
        </authorList>
    </citation>
    <scope>NUCLEOTIDE SEQUENCE [LARGE SCALE GENOMIC DNA]</scope>
    <source>
        <tissue evidence="2">Leaf</tissue>
    </source>
</reference>
<keyword evidence="3" id="KW-1185">Reference proteome</keyword>
<dbReference type="AlphaFoldDB" id="A0AAP0GJ18"/>
<dbReference type="InterPro" id="IPR011257">
    <property type="entry name" value="DNA_glycosylase"/>
</dbReference>
<dbReference type="PANTHER" id="PTHR46213">
    <property type="entry name" value="TRANSCRIPTIONAL ACTIVATOR DEMETER"/>
    <property type="match status" value="1"/>
</dbReference>
<organism evidence="2 3">
    <name type="scientific">Deinandra increscens subsp. villosa</name>
    <dbReference type="NCBI Taxonomy" id="3103831"/>
    <lineage>
        <taxon>Eukaryota</taxon>
        <taxon>Viridiplantae</taxon>
        <taxon>Streptophyta</taxon>
        <taxon>Embryophyta</taxon>
        <taxon>Tracheophyta</taxon>
        <taxon>Spermatophyta</taxon>
        <taxon>Magnoliopsida</taxon>
        <taxon>eudicotyledons</taxon>
        <taxon>Gunneridae</taxon>
        <taxon>Pentapetalae</taxon>
        <taxon>asterids</taxon>
        <taxon>campanulids</taxon>
        <taxon>Asterales</taxon>
        <taxon>Asteraceae</taxon>
        <taxon>Asteroideae</taxon>
        <taxon>Heliantheae alliance</taxon>
        <taxon>Madieae</taxon>
        <taxon>Madiinae</taxon>
        <taxon>Deinandra</taxon>
    </lineage>
</organism>
<dbReference type="EMBL" id="JBCNJP010000027">
    <property type="protein sequence ID" value="KAK9051523.1"/>
    <property type="molecule type" value="Genomic_DNA"/>
</dbReference>
<protein>
    <submittedName>
        <fullName evidence="2">Uncharacterized protein</fullName>
    </submittedName>
</protein>
<name>A0AAP0GJ18_9ASTR</name>
<accession>A0AAP0GJ18</accession>
<feature type="region of interest" description="Disordered" evidence="1">
    <location>
        <begin position="136"/>
        <end position="308"/>
    </location>
</feature>
<dbReference type="PANTHER" id="PTHR46213:SF13">
    <property type="entry name" value="DEMETER-LIKE PROTEIN 2-RELATED"/>
    <property type="match status" value="1"/>
</dbReference>
<dbReference type="GO" id="GO:0019104">
    <property type="term" value="F:DNA N-glycosylase activity"/>
    <property type="evidence" value="ECO:0007669"/>
    <property type="project" value="InterPro"/>
</dbReference>
<dbReference type="Proteomes" id="UP001408789">
    <property type="component" value="Unassembled WGS sequence"/>
</dbReference>
<dbReference type="SUPFAM" id="SSF48150">
    <property type="entry name" value="DNA-glycosylase"/>
    <property type="match status" value="1"/>
</dbReference>
<gene>
    <name evidence="2" type="ORF">SSX86_028150</name>
</gene>
<feature type="region of interest" description="Disordered" evidence="1">
    <location>
        <begin position="1"/>
        <end position="38"/>
    </location>
</feature>
<feature type="compositionally biased region" description="Basic and acidic residues" evidence="1">
    <location>
        <begin position="141"/>
        <end position="176"/>
    </location>
</feature>
<evidence type="ECO:0000313" key="3">
    <source>
        <dbReference type="Proteomes" id="UP001408789"/>
    </source>
</evidence>